<accession>A0A7J6X6U6</accession>
<organism evidence="1 2">
    <name type="scientific">Thalictrum thalictroides</name>
    <name type="common">Rue-anemone</name>
    <name type="synonym">Anemone thalictroides</name>
    <dbReference type="NCBI Taxonomy" id="46969"/>
    <lineage>
        <taxon>Eukaryota</taxon>
        <taxon>Viridiplantae</taxon>
        <taxon>Streptophyta</taxon>
        <taxon>Embryophyta</taxon>
        <taxon>Tracheophyta</taxon>
        <taxon>Spermatophyta</taxon>
        <taxon>Magnoliopsida</taxon>
        <taxon>Ranunculales</taxon>
        <taxon>Ranunculaceae</taxon>
        <taxon>Thalictroideae</taxon>
        <taxon>Thalictrum</taxon>
    </lineage>
</organism>
<name>A0A7J6X6U6_THATH</name>
<evidence type="ECO:0000313" key="1">
    <source>
        <dbReference type="EMBL" id="KAF5205414.1"/>
    </source>
</evidence>
<evidence type="ECO:0000313" key="2">
    <source>
        <dbReference type="Proteomes" id="UP000554482"/>
    </source>
</evidence>
<dbReference type="Proteomes" id="UP000554482">
    <property type="component" value="Unassembled WGS sequence"/>
</dbReference>
<protein>
    <submittedName>
        <fullName evidence="1">Uncharacterized protein</fullName>
    </submittedName>
</protein>
<comment type="caution">
    <text evidence="1">The sequence shown here is derived from an EMBL/GenBank/DDBJ whole genome shotgun (WGS) entry which is preliminary data.</text>
</comment>
<dbReference type="AlphaFoldDB" id="A0A7J6X6U6"/>
<sequence>MDILEMESNMIPPVVAPPPPISHYNHSIVPVPNPQTLELVIQLLLKPEIANLLVAQGIVSPHIFNFFPKTIEPFIEVENHISPTLVMTDPYLND</sequence>
<dbReference type="EMBL" id="JABWDY010004098">
    <property type="protein sequence ID" value="KAF5205414.1"/>
    <property type="molecule type" value="Genomic_DNA"/>
</dbReference>
<reference evidence="1 2" key="1">
    <citation type="submission" date="2020-06" db="EMBL/GenBank/DDBJ databases">
        <title>Transcriptomic and genomic resources for Thalictrum thalictroides and T. hernandezii: Facilitating candidate gene discovery in an emerging model plant lineage.</title>
        <authorList>
            <person name="Arias T."/>
            <person name="Riano-Pachon D.M."/>
            <person name="Di Stilio V.S."/>
        </authorList>
    </citation>
    <scope>NUCLEOTIDE SEQUENCE [LARGE SCALE GENOMIC DNA]</scope>
    <source>
        <strain evidence="2">cv. WT478/WT964</strain>
        <tissue evidence="1">Leaves</tissue>
    </source>
</reference>
<proteinExistence type="predicted"/>
<gene>
    <name evidence="1" type="ORF">FRX31_005000</name>
</gene>
<keyword evidence="2" id="KW-1185">Reference proteome</keyword>